<feature type="compositionally biased region" description="Low complexity" evidence="1">
    <location>
        <begin position="175"/>
        <end position="187"/>
    </location>
</feature>
<dbReference type="Gramene" id="PVH30891">
    <property type="protein sequence ID" value="PVH30891"/>
    <property type="gene ID" value="PAHAL_9G007300"/>
</dbReference>
<protein>
    <submittedName>
        <fullName evidence="2">Uncharacterized protein</fullName>
    </submittedName>
</protein>
<dbReference type="Proteomes" id="UP000243499">
    <property type="component" value="Chromosome 9"/>
</dbReference>
<feature type="compositionally biased region" description="Polar residues" evidence="1">
    <location>
        <begin position="188"/>
        <end position="205"/>
    </location>
</feature>
<evidence type="ECO:0000313" key="2">
    <source>
        <dbReference type="EMBL" id="PVH30891.1"/>
    </source>
</evidence>
<sequence>MARFQSPQTHLDLSKRVPLLLLFHHHQIKPTLARDQAQLYPVFSTQKERTDVYAGVPRRRPHQLPAASLACCGPLSTTNCQRSSWSAYCWRWTSPAPSAPPGSTHHQSASSLPARWDPPVAVISHLQPRSKNVSSDFDRIEQALAAEAPSSRSSTAAARGLGWWRPCSVRGGVLPASRRPWAAPSSATTSEPRSPATTAGSTASC</sequence>
<dbReference type="EMBL" id="CM008054">
    <property type="protein sequence ID" value="PVH30891.1"/>
    <property type="molecule type" value="Genomic_DNA"/>
</dbReference>
<organism evidence="2">
    <name type="scientific">Panicum hallii</name>
    <dbReference type="NCBI Taxonomy" id="206008"/>
    <lineage>
        <taxon>Eukaryota</taxon>
        <taxon>Viridiplantae</taxon>
        <taxon>Streptophyta</taxon>
        <taxon>Embryophyta</taxon>
        <taxon>Tracheophyta</taxon>
        <taxon>Spermatophyta</taxon>
        <taxon>Magnoliopsida</taxon>
        <taxon>Liliopsida</taxon>
        <taxon>Poales</taxon>
        <taxon>Poaceae</taxon>
        <taxon>PACMAD clade</taxon>
        <taxon>Panicoideae</taxon>
        <taxon>Panicodae</taxon>
        <taxon>Paniceae</taxon>
        <taxon>Panicinae</taxon>
        <taxon>Panicum</taxon>
        <taxon>Panicum sect. Panicum</taxon>
    </lineage>
</organism>
<proteinExistence type="predicted"/>
<gene>
    <name evidence="2" type="ORF">PAHAL_9G007300</name>
</gene>
<reference evidence="2" key="1">
    <citation type="submission" date="2018-04" db="EMBL/GenBank/DDBJ databases">
        <title>WGS assembly of Panicum hallii.</title>
        <authorList>
            <person name="Lovell J."/>
            <person name="Jenkins J."/>
            <person name="Lowry D."/>
            <person name="Mamidi S."/>
            <person name="Sreedasyam A."/>
            <person name="Weng X."/>
            <person name="Barry K."/>
            <person name="Bonette J."/>
            <person name="Campitelli B."/>
            <person name="Daum C."/>
            <person name="Gordon S."/>
            <person name="Gould B."/>
            <person name="Lipzen A."/>
            <person name="Macqueen A."/>
            <person name="Palacio-Mejia J."/>
            <person name="Plott C."/>
            <person name="Shakirov E."/>
            <person name="Shu S."/>
            <person name="Yoshinaga Y."/>
            <person name="Zane M."/>
            <person name="Rokhsar D."/>
            <person name="Grimwood J."/>
            <person name="Schmutz J."/>
            <person name="Juenger T."/>
        </authorList>
    </citation>
    <scope>NUCLEOTIDE SEQUENCE [LARGE SCALE GENOMIC DNA]</scope>
    <source>
        <strain evidence="2">FIL2</strain>
    </source>
</reference>
<name>A0A2T8HZR7_9POAL</name>
<accession>A0A2T8HZR7</accession>
<dbReference type="AlphaFoldDB" id="A0A2T8HZR7"/>
<evidence type="ECO:0000256" key="1">
    <source>
        <dbReference type="SAM" id="MobiDB-lite"/>
    </source>
</evidence>
<feature type="region of interest" description="Disordered" evidence="1">
    <location>
        <begin position="171"/>
        <end position="205"/>
    </location>
</feature>